<dbReference type="PANTHER" id="PTHR43738">
    <property type="entry name" value="ABC TRANSPORTER, MEMBRANE PROTEIN"/>
    <property type="match status" value="1"/>
</dbReference>
<dbReference type="InterPro" id="IPR003838">
    <property type="entry name" value="ABC3_permease_C"/>
</dbReference>
<evidence type="ECO:0000256" key="3">
    <source>
        <dbReference type="ARBA" id="ARBA00022692"/>
    </source>
</evidence>
<evidence type="ECO:0000256" key="1">
    <source>
        <dbReference type="ARBA" id="ARBA00004651"/>
    </source>
</evidence>
<feature type="domain" description="MacB-like periplasmic core" evidence="8">
    <location>
        <begin position="18"/>
        <end position="202"/>
    </location>
</feature>
<evidence type="ECO:0000259" key="8">
    <source>
        <dbReference type="Pfam" id="PF12704"/>
    </source>
</evidence>
<gene>
    <name evidence="9" type="ordered locus">Sde_1971</name>
</gene>
<keyword evidence="3 6" id="KW-0812">Transmembrane</keyword>
<dbReference type="Proteomes" id="UP000001947">
    <property type="component" value="Chromosome"/>
</dbReference>
<organism evidence="9 10">
    <name type="scientific">Saccharophagus degradans (strain 2-40 / ATCC 43961 / DSM 17024)</name>
    <dbReference type="NCBI Taxonomy" id="203122"/>
    <lineage>
        <taxon>Bacteria</taxon>
        <taxon>Pseudomonadati</taxon>
        <taxon>Pseudomonadota</taxon>
        <taxon>Gammaproteobacteria</taxon>
        <taxon>Cellvibrionales</taxon>
        <taxon>Cellvibrionaceae</taxon>
        <taxon>Saccharophagus</taxon>
    </lineage>
</organism>
<sequence length="414" mass="45841">MLINFAWQSLLARKVTVGLTVLSVTISLLVMLAIQHIKQEAKTSFTKTISGVDLIIGARTGQLNLLMYSIFNVGNATNNISWKSYEELSQQKEVAWAIPISLGDSHKGFRVLGTTEAYFEHFKYANKRTISFNQGRSFLGTFEAVIGNHIAQKLNYKVGDAITLSHGISAKSFSEHKHNPFTVVGILAPTGTPIDQTVHVRLDGIEAIHKGWQSGVDLSQYGNYVNHSNHTKTQDLTPTSITAFMVGLNSKLSTFTFQRKVNTYKNEPMLAILPGIALSELWRMMGTVENILAIISWLVLFAALIGLCTIMLAAIRERRHEFSVLRGIGASPWFIFSLIQLESLLIVLISIGVAVLSLWLGLELTQDMLISKYGLNISSWIFSNEKMLPVGLLLLATMLISTIPCIATYRAIEP</sequence>
<dbReference type="HOGENOM" id="CLU_035316_1_0_6"/>
<feature type="transmembrane region" description="Helical" evidence="6">
    <location>
        <begin position="291"/>
        <end position="313"/>
    </location>
</feature>
<dbReference type="PANTHER" id="PTHR43738:SF2">
    <property type="entry name" value="ABC TRANSPORTER PERMEASE"/>
    <property type="match status" value="1"/>
</dbReference>
<dbReference type="EMBL" id="CP000282">
    <property type="protein sequence ID" value="ABD81231.1"/>
    <property type="molecule type" value="Genomic_DNA"/>
</dbReference>
<keyword evidence="4 6" id="KW-1133">Transmembrane helix</keyword>
<feature type="transmembrane region" description="Helical" evidence="6">
    <location>
        <begin position="390"/>
        <end position="412"/>
    </location>
</feature>
<protein>
    <submittedName>
        <fullName evidence="9">Uncharacterized protein</fullName>
    </submittedName>
</protein>
<evidence type="ECO:0000256" key="6">
    <source>
        <dbReference type="SAM" id="Phobius"/>
    </source>
</evidence>
<evidence type="ECO:0000259" key="7">
    <source>
        <dbReference type="Pfam" id="PF02687"/>
    </source>
</evidence>
<feature type="transmembrane region" description="Helical" evidence="6">
    <location>
        <begin position="15"/>
        <end position="34"/>
    </location>
</feature>
<proteinExistence type="predicted"/>
<dbReference type="OrthoDB" id="9784014at2"/>
<dbReference type="eggNOG" id="COG0577">
    <property type="taxonomic scope" value="Bacteria"/>
</dbReference>
<comment type="subcellular location">
    <subcellularLocation>
        <location evidence="1">Cell membrane</location>
        <topology evidence="1">Multi-pass membrane protein</topology>
    </subcellularLocation>
</comment>
<evidence type="ECO:0000313" key="9">
    <source>
        <dbReference type="EMBL" id="ABD81231.1"/>
    </source>
</evidence>
<dbReference type="InterPro" id="IPR025857">
    <property type="entry name" value="MacB_PCD"/>
</dbReference>
<feature type="transmembrane region" description="Helical" evidence="6">
    <location>
        <begin position="333"/>
        <end position="360"/>
    </location>
</feature>
<dbReference type="GeneID" id="98613645"/>
<reference evidence="9 10" key="1">
    <citation type="journal article" date="2008" name="PLoS Genet.">
        <title>Complete genome sequence of the complex carbohydrate-degrading marine bacterium, Saccharophagus degradans strain 2-40 T.</title>
        <authorList>
            <person name="Weiner R.M."/>
            <person name="Taylor L.E.II."/>
            <person name="Henrissat B."/>
            <person name="Hauser L."/>
            <person name="Land M."/>
            <person name="Coutinho P.M."/>
            <person name="Rancurel C."/>
            <person name="Saunders E.H."/>
            <person name="Longmire A.G."/>
            <person name="Zhang H."/>
            <person name="Bayer E.A."/>
            <person name="Gilbert H.J."/>
            <person name="Larimer F."/>
            <person name="Zhulin I.B."/>
            <person name="Ekborg N.A."/>
            <person name="Lamed R."/>
            <person name="Richardson P.M."/>
            <person name="Borovok I."/>
            <person name="Hutcheson S."/>
        </authorList>
    </citation>
    <scope>NUCLEOTIDE SEQUENCE [LARGE SCALE GENOMIC DNA]</scope>
    <source>
        <strain evidence="10">2-40 / ATCC 43961 / DSM 17024</strain>
    </source>
</reference>
<dbReference type="Pfam" id="PF02687">
    <property type="entry name" value="FtsX"/>
    <property type="match status" value="1"/>
</dbReference>
<dbReference type="GO" id="GO:0005886">
    <property type="term" value="C:plasma membrane"/>
    <property type="evidence" value="ECO:0007669"/>
    <property type="project" value="UniProtKB-SubCell"/>
</dbReference>
<evidence type="ECO:0000313" key="10">
    <source>
        <dbReference type="Proteomes" id="UP000001947"/>
    </source>
</evidence>
<name>Q21J98_SACD2</name>
<dbReference type="AlphaFoldDB" id="Q21J98"/>
<dbReference type="InterPro" id="IPR051125">
    <property type="entry name" value="ABC-4/HrtB_transporter"/>
</dbReference>
<feature type="domain" description="ABC3 transporter permease C-terminal" evidence="7">
    <location>
        <begin position="294"/>
        <end position="409"/>
    </location>
</feature>
<evidence type="ECO:0000256" key="2">
    <source>
        <dbReference type="ARBA" id="ARBA00022475"/>
    </source>
</evidence>
<evidence type="ECO:0000256" key="5">
    <source>
        <dbReference type="ARBA" id="ARBA00023136"/>
    </source>
</evidence>
<keyword evidence="5 6" id="KW-0472">Membrane</keyword>
<evidence type="ECO:0000256" key="4">
    <source>
        <dbReference type="ARBA" id="ARBA00022989"/>
    </source>
</evidence>
<dbReference type="Pfam" id="PF12704">
    <property type="entry name" value="MacB_PCD"/>
    <property type="match status" value="1"/>
</dbReference>
<dbReference type="KEGG" id="sde:Sde_1971"/>
<dbReference type="STRING" id="203122.Sde_1971"/>
<dbReference type="RefSeq" id="WP_011468449.1">
    <property type="nucleotide sequence ID" value="NC_007912.1"/>
</dbReference>
<keyword evidence="2" id="KW-1003">Cell membrane</keyword>
<accession>Q21J98</accession>
<keyword evidence="10" id="KW-1185">Reference proteome</keyword>